<comment type="caution">
    <text evidence="1">The sequence shown here is derived from an EMBL/GenBank/DDBJ whole genome shotgun (WGS) entry which is preliminary data.</text>
</comment>
<protein>
    <submittedName>
        <fullName evidence="1">Uncharacterized protein</fullName>
    </submittedName>
</protein>
<keyword evidence="2" id="KW-1185">Reference proteome</keyword>
<dbReference type="OrthoDB" id="848707at2759"/>
<proteinExistence type="predicted"/>
<accession>A0A8K0H5M6</accession>
<dbReference type="AlphaFoldDB" id="A0A8K0H5M6"/>
<gene>
    <name evidence="1" type="ORF">FNV43_RR11172</name>
</gene>
<evidence type="ECO:0000313" key="2">
    <source>
        <dbReference type="Proteomes" id="UP000796880"/>
    </source>
</evidence>
<evidence type="ECO:0000313" key="1">
    <source>
        <dbReference type="EMBL" id="KAF3445994.1"/>
    </source>
</evidence>
<organism evidence="1 2">
    <name type="scientific">Rhamnella rubrinervis</name>
    <dbReference type="NCBI Taxonomy" id="2594499"/>
    <lineage>
        <taxon>Eukaryota</taxon>
        <taxon>Viridiplantae</taxon>
        <taxon>Streptophyta</taxon>
        <taxon>Embryophyta</taxon>
        <taxon>Tracheophyta</taxon>
        <taxon>Spermatophyta</taxon>
        <taxon>Magnoliopsida</taxon>
        <taxon>eudicotyledons</taxon>
        <taxon>Gunneridae</taxon>
        <taxon>Pentapetalae</taxon>
        <taxon>rosids</taxon>
        <taxon>fabids</taxon>
        <taxon>Rosales</taxon>
        <taxon>Rhamnaceae</taxon>
        <taxon>rhamnoid group</taxon>
        <taxon>Rhamneae</taxon>
        <taxon>Rhamnella</taxon>
    </lineage>
</organism>
<name>A0A8K0H5M6_9ROSA</name>
<reference evidence="1" key="1">
    <citation type="submission" date="2020-03" db="EMBL/GenBank/DDBJ databases">
        <title>A high-quality chromosome-level genome assembly of a woody plant with both climbing and erect habits, Rhamnella rubrinervis.</title>
        <authorList>
            <person name="Lu Z."/>
            <person name="Yang Y."/>
            <person name="Zhu X."/>
            <person name="Sun Y."/>
        </authorList>
    </citation>
    <scope>NUCLEOTIDE SEQUENCE</scope>
    <source>
        <strain evidence="1">BYM</strain>
        <tissue evidence="1">Leaf</tissue>
    </source>
</reference>
<dbReference type="Proteomes" id="UP000796880">
    <property type="component" value="Unassembled WGS sequence"/>
</dbReference>
<dbReference type="EMBL" id="VOIH02000005">
    <property type="protein sequence ID" value="KAF3445994.1"/>
    <property type="molecule type" value="Genomic_DNA"/>
</dbReference>
<sequence length="305" mass="34575">MVEKTVSDEIDSLFSIRHAFGVLEWAPVLNFEGNYYPRVVCEFYANIENKEDAGVSRVLSFVKRCRIELGCVILARILGVRNQGPSVEFVKDTVLSDRQYKLTGALVRLHYSPIRDDRTGDMVFHTCDMLISQHLLVYLYSSNVLSRASSLNEVRCYDIYLLDKMLHGLQGVEEDIAMLGHADMLTEAKLYRMRYVRVREVWRNLVCHPLREGEITDSCTAPVVATDDEEEHSKAPASSAMPFTSVGAPVHLSQGSLVASALQRIENICTSLVARQDVMEAQLQRQDEQLQQIRALLERFSLPHP</sequence>